<evidence type="ECO:0000313" key="3">
    <source>
        <dbReference type="EMBL" id="KAF4458791.1"/>
    </source>
</evidence>
<dbReference type="OrthoDB" id="3692311at2759"/>
<feature type="compositionally biased region" description="Basic and acidic residues" evidence="1">
    <location>
        <begin position="43"/>
        <end position="52"/>
    </location>
</feature>
<keyword evidence="2" id="KW-0812">Transmembrane</keyword>
<name>A0A8H4P7B1_9HYPO</name>
<gene>
    <name evidence="3" type="ORF">FALBO_14464</name>
</gene>
<keyword evidence="4" id="KW-1185">Reference proteome</keyword>
<comment type="caution">
    <text evidence="3">The sequence shown here is derived from an EMBL/GenBank/DDBJ whole genome shotgun (WGS) entry which is preliminary data.</text>
</comment>
<dbReference type="AlphaFoldDB" id="A0A8H4P7B1"/>
<evidence type="ECO:0000313" key="4">
    <source>
        <dbReference type="Proteomes" id="UP000554235"/>
    </source>
</evidence>
<evidence type="ECO:0000256" key="2">
    <source>
        <dbReference type="SAM" id="Phobius"/>
    </source>
</evidence>
<feature type="region of interest" description="Disordered" evidence="1">
    <location>
        <begin position="25"/>
        <end position="52"/>
    </location>
</feature>
<feature type="transmembrane region" description="Helical" evidence="2">
    <location>
        <begin position="159"/>
        <end position="177"/>
    </location>
</feature>
<keyword evidence="2" id="KW-1133">Transmembrane helix</keyword>
<feature type="compositionally biased region" description="Polar residues" evidence="1">
    <location>
        <begin position="33"/>
        <end position="42"/>
    </location>
</feature>
<feature type="transmembrane region" description="Helical" evidence="2">
    <location>
        <begin position="104"/>
        <end position="121"/>
    </location>
</feature>
<dbReference type="EMBL" id="JAADYS010002347">
    <property type="protein sequence ID" value="KAF4458791.1"/>
    <property type="molecule type" value="Genomic_DNA"/>
</dbReference>
<reference evidence="3 4" key="1">
    <citation type="submission" date="2020-01" db="EMBL/GenBank/DDBJ databases">
        <title>Identification and distribution of gene clusters putatively required for synthesis of sphingolipid metabolism inhibitors in phylogenetically diverse species of the filamentous fungus Fusarium.</title>
        <authorList>
            <person name="Kim H.-S."/>
            <person name="Busman M."/>
            <person name="Brown D.W."/>
            <person name="Divon H."/>
            <person name="Uhlig S."/>
            <person name="Proctor R.H."/>
        </authorList>
    </citation>
    <scope>NUCLEOTIDE SEQUENCE [LARGE SCALE GENOMIC DNA]</scope>
    <source>
        <strain evidence="3 4">NRRL 20459</strain>
    </source>
</reference>
<protein>
    <submittedName>
        <fullName evidence="3">Uncharacterized protein</fullName>
    </submittedName>
</protein>
<accession>A0A8H4P7B1</accession>
<organism evidence="3 4">
    <name type="scientific">Fusarium albosuccineum</name>
    <dbReference type="NCBI Taxonomy" id="1237068"/>
    <lineage>
        <taxon>Eukaryota</taxon>
        <taxon>Fungi</taxon>
        <taxon>Dikarya</taxon>
        <taxon>Ascomycota</taxon>
        <taxon>Pezizomycotina</taxon>
        <taxon>Sordariomycetes</taxon>
        <taxon>Hypocreomycetidae</taxon>
        <taxon>Hypocreales</taxon>
        <taxon>Nectriaceae</taxon>
        <taxon>Fusarium</taxon>
        <taxon>Fusarium decemcellulare species complex</taxon>
    </lineage>
</organism>
<evidence type="ECO:0000256" key="1">
    <source>
        <dbReference type="SAM" id="MobiDB-lite"/>
    </source>
</evidence>
<feature type="transmembrane region" description="Helical" evidence="2">
    <location>
        <begin position="72"/>
        <end position="92"/>
    </location>
</feature>
<sequence>MAQSLESSSEPSYLLADFPSTHTLEGDFGASSKDPNVSMSEPSSKDADSPRPIHALVPKEHAFRRGLKPGRVLADCTSTILPLVLLGFAIVVSLLDGKATQRETASVFPILFASIVGRMVYEAARWKLEKGATLDLLEQLIGSRTVGSTFLTQIYLRKFNLLSLILLLIWAFSPLGSQSVLRMLRTRLEPVNESSQVLYYPTEAPSLFSSVVVNDPVSSASWASISVYIQSVYTALFLSSLSAKTNAMDLWGNVKIPRLEIDSRNMASGDNWHSISSITEPDFYSALVGLPVTNVTKGNATFSLESSYVDLQCSELIRNDSFYAIQSSLNWSDPDLWDAEPKPNGTWHGANYTTLRTPWTMALDRFVGDYWVGWGNVSRRSSFNTNMMNSPILFENETDLDAAPSKLLFQAGFQYQQRGSDMGIKTECEVVQRYVESRVACSRVHLSAPHNCSVTAQRFSRKKHALEAITLLSFERVWGYVTEAPGIMGLGLDYPDTVLRYLDDPRLNNLTQRTREEDKDLLSKVSPQQFGRRLSQVLNTYLLLSQLYQYASQGNLDWKAKFEPNVTMPVEILGYASSVVRDSKYIDLAPEIGGQEAIAITRMMGQQRIKFGFVNSAAEHGQLLLGVGLEDHSQSIRGESTIRTRRPVTSSTDLYM</sequence>
<proteinExistence type="predicted"/>
<dbReference type="Proteomes" id="UP000554235">
    <property type="component" value="Unassembled WGS sequence"/>
</dbReference>
<keyword evidence="2" id="KW-0472">Membrane</keyword>